<comment type="caution">
    <text evidence="1">The sequence shown here is derived from an EMBL/GenBank/DDBJ whole genome shotgun (WGS) entry which is preliminary data.</text>
</comment>
<reference evidence="2" key="1">
    <citation type="journal article" date="2022" name="Mol. Ecol. Resour.">
        <title>The genomes of chicory, endive, great burdock and yacon provide insights into Asteraceae palaeo-polyploidization history and plant inulin production.</title>
        <authorList>
            <person name="Fan W."/>
            <person name="Wang S."/>
            <person name="Wang H."/>
            <person name="Wang A."/>
            <person name="Jiang F."/>
            <person name="Liu H."/>
            <person name="Zhao H."/>
            <person name="Xu D."/>
            <person name="Zhang Y."/>
        </authorList>
    </citation>
    <scope>NUCLEOTIDE SEQUENCE [LARGE SCALE GENOMIC DNA]</scope>
    <source>
        <strain evidence="2">cv. Yunnan</strain>
    </source>
</reference>
<protein>
    <submittedName>
        <fullName evidence="1">Uncharacterized protein</fullName>
    </submittedName>
</protein>
<name>A0ACB8XX15_9ASTR</name>
<accession>A0ACB8XX15</accession>
<proteinExistence type="predicted"/>
<keyword evidence="2" id="KW-1185">Reference proteome</keyword>
<dbReference type="Proteomes" id="UP001056120">
    <property type="component" value="Linkage Group LG29"/>
</dbReference>
<sequence length="596" mass="66542">MKHKRGKKRKSEKAPKVGTTEADPNIDNLSAEDTSGPSDVEKDETNSITEIKTPLTGTDQPEKPPSVSSTAVTGKPVGRLVYNRVKVKIKSSKALEPQLNSSDAHTHSDTDKSSQHIGLEKQVVSEKVEDSANSVPETNLGGPTTQPKKTGSIKIKSSKGFSSSLSPCNNAGVPQVERTHQKEPESVSKDSVYNKLPQVDRTHQKEPESVSKDSVYNKQELNASLEVIKKIMKMDAAEPFNAPVNPVALGIPDYFDVIKTPMDFGTICSNLERGVKYMNSEDVYKDVQYIWENCYKYNNKGDYVLELMKRVKKNFSKYWSAAGLYNEQPQGDMKDGNISSHGKSSNKGGQPKNKSRKRQGVKRHKDDCLCAICIMMRRRQEREHIMNPADDQPETSDGLVKEVKHEGTSTVGSPTGDDTSSSTDNSQNQDEDVEMEDAEDKLKLQKEEMQSTLESKQQEEKEKEIPLEGNNENGVAERSQQDVISGTEKHGDIQMAEAGDANKYDSNNDEKTKQQEDENAAVEHQKHKEVLDVGEKAKLYKKLHQRYDNPMILELYASLFPENDKSLWGRPHSMVHHRNSSRSSSIGAAIATFMKR</sequence>
<evidence type="ECO:0000313" key="2">
    <source>
        <dbReference type="Proteomes" id="UP001056120"/>
    </source>
</evidence>
<dbReference type="EMBL" id="CM042046">
    <property type="protein sequence ID" value="KAI3675946.1"/>
    <property type="molecule type" value="Genomic_DNA"/>
</dbReference>
<evidence type="ECO:0000313" key="1">
    <source>
        <dbReference type="EMBL" id="KAI3675946.1"/>
    </source>
</evidence>
<organism evidence="1 2">
    <name type="scientific">Smallanthus sonchifolius</name>
    <dbReference type="NCBI Taxonomy" id="185202"/>
    <lineage>
        <taxon>Eukaryota</taxon>
        <taxon>Viridiplantae</taxon>
        <taxon>Streptophyta</taxon>
        <taxon>Embryophyta</taxon>
        <taxon>Tracheophyta</taxon>
        <taxon>Spermatophyta</taxon>
        <taxon>Magnoliopsida</taxon>
        <taxon>eudicotyledons</taxon>
        <taxon>Gunneridae</taxon>
        <taxon>Pentapetalae</taxon>
        <taxon>asterids</taxon>
        <taxon>campanulids</taxon>
        <taxon>Asterales</taxon>
        <taxon>Asteraceae</taxon>
        <taxon>Asteroideae</taxon>
        <taxon>Heliantheae alliance</taxon>
        <taxon>Millerieae</taxon>
        <taxon>Smallanthus</taxon>
    </lineage>
</organism>
<reference evidence="1 2" key="2">
    <citation type="journal article" date="2022" name="Mol. Ecol. Resour.">
        <title>The genomes of chicory, endive, great burdock and yacon provide insights into Asteraceae paleo-polyploidization history and plant inulin production.</title>
        <authorList>
            <person name="Fan W."/>
            <person name="Wang S."/>
            <person name="Wang H."/>
            <person name="Wang A."/>
            <person name="Jiang F."/>
            <person name="Liu H."/>
            <person name="Zhao H."/>
            <person name="Xu D."/>
            <person name="Zhang Y."/>
        </authorList>
    </citation>
    <scope>NUCLEOTIDE SEQUENCE [LARGE SCALE GENOMIC DNA]</scope>
    <source>
        <strain evidence="2">cv. Yunnan</strain>
        <tissue evidence="1">Leaves</tissue>
    </source>
</reference>
<gene>
    <name evidence="1" type="ORF">L1987_85542</name>
</gene>